<reference evidence="13 14" key="1">
    <citation type="submission" date="2015-12" db="EMBL/GenBank/DDBJ databases">
        <title>Dictyostelia acquired genes for synthesis and detection of signals that induce cell-type specialization by lateral gene transfer from prokaryotes.</title>
        <authorList>
            <person name="Gloeckner G."/>
            <person name="Schaap P."/>
        </authorList>
    </citation>
    <scope>NUCLEOTIDE SEQUENCE [LARGE SCALE GENOMIC DNA]</scope>
    <source>
        <strain evidence="13 14">TK</strain>
    </source>
</reference>
<evidence type="ECO:0000256" key="7">
    <source>
        <dbReference type="ARBA" id="ARBA00023170"/>
    </source>
</evidence>
<evidence type="ECO:0000259" key="12">
    <source>
        <dbReference type="PROSITE" id="PS50261"/>
    </source>
</evidence>
<proteinExistence type="inferred from homology"/>
<dbReference type="SUPFAM" id="SSF81321">
    <property type="entry name" value="Family A G protein-coupled receptor-like"/>
    <property type="match status" value="1"/>
</dbReference>
<feature type="transmembrane region" description="Helical" evidence="10">
    <location>
        <begin position="503"/>
        <end position="523"/>
    </location>
</feature>
<dbReference type="OrthoDB" id="20424at2759"/>
<feature type="transmembrane region" description="Helical" evidence="10">
    <location>
        <begin position="403"/>
        <end position="423"/>
    </location>
</feature>
<keyword evidence="5 10" id="KW-1133">Transmembrane helix</keyword>
<feature type="transmembrane region" description="Helical" evidence="10">
    <location>
        <begin position="317"/>
        <end position="339"/>
    </location>
</feature>
<evidence type="ECO:0000256" key="9">
    <source>
        <dbReference type="SAM" id="MobiDB-lite"/>
    </source>
</evidence>
<gene>
    <name evidence="13" type="ORF">DLAC_04217</name>
</gene>
<feature type="domain" description="G-protein coupled receptors family 2 profile 2" evidence="12">
    <location>
        <begin position="239"/>
        <end position="525"/>
    </location>
</feature>
<dbReference type="GO" id="GO:0016020">
    <property type="term" value="C:membrane"/>
    <property type="evidence" value="ECO:0007669"/>
    <property type="project" value="UniProtKB-SubCell"/>
</dbReference>
<keyword evidence="3 10" id="KW-0812">Transmembrane</keyword>
<evidence type="ECO:0000256" key="4">
    <source>
        <dbReference type="ARBA" id="ARBA00022729"/>
    </source>
</evidence>
<name>A0A151ZSJ2_TIELA</name>
<feature type="transmembrane region" description="Helical" evidence="10">
    <location>
        <begin position="277"/>
        <end position="297"/>
    </location>
</feature>
<evidence type="ECO:0000313" key="13">
    <source>
        <dbReference type="EMBL" id="KYQ96900.1"/>
    </source>
</evidence>
<dbReference type="GO" id="GO:0007166">
    <property type="term" value="P:cell surface receptor signaling pathway"/>
    <property type="evidence" value="ECO:0007669"/>
    <property type="project" value="InterPro"/>
</dbReference>
<organism evidence="13 14">
    <name type="scientific">Tieghemostelium lacteum</name>
    <name type="common">Slime mold</name>
    <name type="synonym">Dictyostelium lacteum</name>
    <dbReference type="NCBI Taxonomy" id="361077"/>
    <lineage>
        <taxon>Eukaryota</taxon>
        <taxon>Amoebozoa</taxon>
        <taxon>Evosea</taxon>
        <taxon>Eumycetozoa</taxon>
        <taxon>Dictyostelia</taxon>
        <taxon>Dictyosteliales</taxon>
        <taxon>Raperosteliaceae</taxon>
        <taxon>Tieghemostelium</taxon>
    </lineage>
</organism>
<dbReference type="EMBL" id="LODT01000021">
    <property type="protein sequence ID" value="KYQ96900.1"/>
    <property type="molecule type" value="Genomic_DNA"/>
</dbReference>
<feature type="transmembrane region" description="Helical" evidence="10">
    <location>
        <begin position="242"/>
        <end position="265"/>
    </location>
</feature>
<protein>
    <submittedName>
        <fullName evidence="13">G-protein-coupled receptor family protein</fullName>
    </submittedName>
</protein>
<dbReference type="Proteomes" id="UP000076078">
    <property type="component" value="Unassembled WGS sequence"/>
</dbReference>
<dbReference type="STRING" id="361077.A0A151ZSJ2"/>
<dbReference type="GO" id="GO:0004888">
    <property type="term" value="F:transmembrane signaling receptor activity"/>
    <property type="evidence" value="ECO:0007669"/>
    <property type="project" value="InterPro"/>
</dbReference>
<comment type="subcellular location">
    <subcellularLocation>
        <location evidence="1">Membrane</location>
        <topology evidence="1">Multi-pass membrane protein</topology>
    </subcellularLocation>
</comment>
<dbReference type="Gene3D" id="1.20.1070.10">
    <property type="entry name" value="Rhodopsin 7-helix transmembrane proteins"/>
    <property type="match status" value="1"/>
</dbReference>
<dbReference type="PROSITE" id="PS50261">
    <property type="entry name" value="G_PROTEIN_RECEP_F2_4"/>
    <property type="match status" value="1"/>
</dbReference>
<dbReference type="AlphaFoldDB" id="A0A151ZSJ2"/>
<keyword evidence="4 11" id="KW-0732">Signal</keyword>
<feature type="chain" id="PRO_5007593522" evidence="11">
    <location>
        <begin position="22"/>
        <end position="624"/>
    </location>
</feature>
<evidence type="ECO:0000256" key="2">
    <source>
        <dbReference type="ARBA" id="ARBA00008077"/>
    </source>
</evidence>
<feature type="transmembrane region" description="Helical" evidence="10">
    <location>
        <begin position="360"/>
        <end position="383"/>
    </location>
</feature>
<evidence type="ECO:0000256" key="1">
    <source>
        <dbReference type="ARBA" id="ARBA00004141"/>
    </source>
</evidence>
<sequence length="624" mass="70432">MIRFYISNILILLSIVNLATLQSVYQVDPGATCQIYAGDPPGTPLCNDILINKNSVYIGSDNTQETLWQDINQVLYFLDTLQVPGCGVTKNFINLCAFFFPPCIELKNDQNETIAIPIRSCKESCDESFQECQIPDTPVFNCTMPENGGPRFPLVSSIYDLTSFNGNSSYTVDCVNANDIVKTNQTLSLSGNCPAPLLKQPWETVEERDKYIEEGYYFVTNTTTCVLSCPVPLFTTKQWSNLFAMSDVLSITSVILSIYLIITYVILNKKWVHSDKLLNSFFVSIFFVSLAGAIQAFHGTEKTFCPTPLRSAVQKDLTCGATGIIFHMSTIYAILFWTLMSFELWWSIKFISKKINYYKYYLLGCTVITFVFTIVPAVNYNIYYGKANVICWLKDDKYMNTCFWIPMAVCLTIATVFIGLVIYEIYKIVKSNGKQGFLQLQLKPILMIVLIYVTYLYVFSYNYYIQDNMDMFLSRVVDFFVCLSKSEDEGADCKIYGPPIGSIAMFLLIIRSYGIFVFIIYGYSAKSRAIWLSSPVFQNKYLQPILEKIRSRNSSKVTGTTESGASTNSSVSVVNDNTNKKTKKKKKEAVSVEIYSGNTGQLDSDDDSDSGPFNPDGTKLKTIY</sequence>
<dbReference type="InParanoid" id="A0A151ZSJ2"/>
<evidence type="ECO:0000256" key="5">
    <source>
        <dbReference type="ARBA" id="ARBA00022989"/>
    </source>
</evidence>
<feature type="signal peptide" evidence="11">
    <location>
        <begin position="1"/>
        <end position="21"/>
    </location>
</feature>
<feature type="region of interest" description="Disordered" evidence="9">
    <location>
        <begin position="556"/>
        <end position="624"/>
    </location>
</feature>
<keyword evidence="6 10" id="KW-0472">Membrane</keyword>
<comment type="similarity">
    <text evidence="2">Belongs to the G-protein coupled receptor Fz/Smo family.</text>
</comment>
<comment type="caution">
    <text evidence="13">The sequence shown here is derived from an EMBL/GenBank/DDBJ whole genome shotgun (WGS) entry which is preliminary data.</text>
</comment>
<dbReference type="PANTHER" id="PTHR31787:SF10">
    <property type="entry name" value="FRIZZLED AND SMOOTHENED-LIKE PROTEIN L-RELATED"/>
    <property type="match status" value="1"/>
</dbReference>
<keyword evidence="7 13" id="KW-0675">Receptor</keyword>
<evidence type="ECO:0000256" key="6">
    <source>
        <dbReference type="ARBA" id="ARBA00023136"/>
    </source>
</evidence>
<dbReference type="InterPro" id="IPR036790">
    <property type="entry name" value="Frizzled_dom_sf"/>
</dbReference>
<evidence type="ECO:0000256" key="3">
    <source>
        <dbReference type="ARBA" id="ARBA00022692"/>
    </source>
</evidence>
<keyword evidence="8" id="KW-0325">Glycoprotein</keyword>
<evidence type="ECO:0000256" key="11">
    <source>
        <dbReference type="SAM" id="SignalP"/>
    </source>
</evidence>
<dbReference type="OMA" id="KCEKYIG"/>
<evidence type="ECO:0000313" key="14">
    <source>
        <dbReference type="Proteomes" id="UP000076078"/>
    </source>
</evidence>
<dbReference type="PANTHER" id="PTHR31787">
    <property type="entry name" value="G-PROTEIN-COUPLED RECEPTOR GPCR FAMILY PROTEIN"/>
    <property type="match status" value="1"/>
</dbReference>
<keyword evidence="14" id="KW-1185">Reference proteome</keyword>
<dbReference type="InterPro" id="IPR017981">
    <property type="entry name" value="GPCR_2-like_7TM"/>
</dbReference>
<evidence type="ECO:0000256" key="8">
    <source>
        <dbReference type="ARBA" id="ARBA00023180"/>
    </source>
</evidence>
<feature type="compositionally biased region" description="Low complexity" evidence="9">
    <location>
        <begin position="566"/>
        <end position="577"/>
    </location>
</feature>
<accession>A0A151ZSJ2</accession>
<dbReference type="Gene3D" id="1.10.2000.10">
    <property type="entry name" value="Frizzled cysteine-rich domain"/>
    <property type="match status" value="1"/>
</dbReference>
<evidence type="ECO:0000256" key="10">
    <source>
        <dbReference type="SAM" id="Phobius"/>
    </source>
</evidence>
<dbReference type="InterPro" id="IPR050949">
    <property type="entry name" value="GPCR_Fz/Smo-like"/>
</dbReference>
<feature type="compositionally biased region" description="Polar residues" evidence="9">
    <location>
        <begin position="556"/>
        <end position="565"/>
    </location>
</feature>
<feature type="transmembrane region" description="Helical" evidence="10">
    <location>
        <begin position="444"/>
        <end position="465"/>
    </location>
</feature>